<dbReference type="EMBL" id="JAROKS010000013">
    <property type="protein sequence ID" value="KAK1797756.1"/>
    <property type="molecule type" value="Genomic_DNA"/>
</dbReference>
<feature type="region of interest" description="Disordered" evidence="1">
    <location>
        <begin position="184"/>
        <end position="223"/>
    </location>
</feature>
<protein>
    <submittedName>
        <fullName evidence="2">Uncharacterized protein</fullName>
    </submittedName>
</protein>
<proteinExistence type="predicted"/>
<evidence type="ECO:0000313" key="3">
    <source>
        <dbReference type="Proteomes" id="UP001239994"/>
    </source>
</evidence>
<gene>
    <name evidence="2" type="ORF">P4O66_008104</name>
</gene>
<feature type="region of interest" description="Disordered" evidence="1">
    <location>
        <begin position="1"/>
        <end position="87"/>
    </location>
</feature>
<organism evidence="2 3">
    <name type="scientific">Electrophorus voltai</name>
    <dbReference type="NCBI Taxonomy" id="2609070"/>
    <lineage>
        <taxon>Eukaryota</taxon>
        <taxon>Metazoa</taxon>
        <taxon>Chordata</taxon>
        <taxon>Craniata</taxon>
        <taxon>Vertebrata</taxon>
        <taxon>Euteleostomi</taxon>
        <taxon>Actinopterygii</taxon>
        <taxon>Neopterygii</taxon>
        <taxon>Teleostei</taxon>
        <taxon>Ostariophysi</taxon>
        <taxon>Gymnotiformes</taxon>
        <taxon>Gymnotoidei</taxon>
        <taxon>Gymnotidae</taxon>
        <taxon>Electrophorus</taxon>
    </lineage>
</organism>
<evidence type="ECO:0000313" key="2">
    <source>
        <dbReference type="EMBL" id="KAK1797756.1"/>
    </source>
</evidence>
<reference evidence="2" key="1">
    <citation type="submission" date="2023-03" db="EMBL/GenBank/DDBJ databases">
        <title>Electrophorus voltai genome.</title>
        <authorList>
            <person name="Bian C."/>
        </authorList>
    </citation>
    <scope>NUCLEOTIDE SEQUENCE</scope>
    <source>
        <strain evidence="2">CB-2022</strain>
        <tissue evidence="2">Muscle</tissue>
    </source>
</reference>
<dbReference type="Proteomes" id="UP001239994">
    <property type="component" value="Unassembled WGS sequence"/>
</dbReference>
<keyword evidence="3" id="KW-1185">Reference proteome</keyword>
<accession>A0AAD8ZGV1</accession>
<comment type="caution">
    <text evidence="2">The sequence shown here is derived from an EMBL/GenBank/DDBJ whole genome shotgun (WGS) entry which is preliminary data.</text>
</comment>
<dbReference type="AlphaFoldDB" id="A0AAD8ZGV1"/>
<sequence>MASQWKVSVVTEEGTPNKAKMPGKGSRKRKGKKGSKRPPTTRAARPSVILASLHSPTTGEEATGGFWGGPGYGPESDSEESYRPQPDYGERYVEDQYSEVDSAGSYDPYMDCCEGYADYGGNRECSDVSLWSELGFDCVEDPSMEVEEVLYGDPPTDSDVEYAVSGSDEPPAPRILALPRRGCCGASKPSRATSFKEETPSTRAHSPGARAPVPKPRRGKVACAHPETKVTTPQISEGQSPTDGFVPVPITLSVPVAVWCPFVSVPVPVSVSFPVSVVVLVSVLPPSALLMLACVRSLGPLLLGPKLDKLACGESRRWGGALSRYGPSSQTSPHLLLIVCR</sequence>
<name>A0AAD8ZGV1_9TELE</name>
<feature type="compositionally biased region" description="Basic residues" evidence="1">
    <location>
        <begin position="25"/>
        <end position="36"/>
    </location>
</feature>
<evidence type="ECO:0000256" key="1">
    <source>
        <dbReference type="SAM" id="MobiDB-lite"/>
    </source>
</evidence>